<proteinExistence type="predicted"/>
<keyword evidence="2" id="KW-1185">Reference proteome</keyword>
<gene>
    <name evidence="1" type="ORF">HZS54_11075</name>
</gene>
<dbReference type="KEGG" id="hpel:HZS54_11075"/>
<dbReference type="EMBL" id="CP058909">
    <property type="protein sequence ID" value="QLH82110.1"/>
    <property type="molecule type" value="Genomic_DNA"/>
</dbReference>
<protein>
    <submittedName>
        <fullName evidence="1">Uncharacterized protein</fullName>
    </submittedName>
</protein>
<name>A0A7D5T9P0_9EURY</name>
<sequence>MNSTIETNSSSHESKLEKVRECVVAARQSRLSDHGLEEDDGGRYYEDPPLIGECHLNALSLCEELYEADFAPVLVWGALHFEDPSGGSDFEPPQTVSDAESRGAVHFWVELDWNESTLVVDISSELPVQFGEPYIDSALPYCYVRPDDCRFIYEPGRGITTNQLRNEEGYQFLIDEGLLVSGEPQS</sequence>
<evidence type="ECO:0000313" key="2">
    <source>
        <dbReference type="Proteomes" id="UP000509346"/>
    </source>
</evidence>
<reference evidence="1 2" key="1">
    <citation type="submission" date="2020-07" db="EMBL/GenBank/DDBJ databases">
        <title>Halosimplex litoreum sp. nov. and Halosimplex rubrum sp. nov., isolated from different salt environments.</title>
        <authorList>
            <person name="Cui H."/>
        </authorList>
    </citation>
    <scope>NUCLEOTIDE SEQUENCE [LARGE SCALE GENOMIC DNA]</scope>
    <source>
        <strain evidence="1 2">R2</strain>
    </source>
</reference>
<organism evidence="1 2">
    <name type="scientific">Halosimplex pelagicum</name>
    <dbReference type="NCBI Taxonomy" id="869886"/>
    <lineage>
        <taxon>Archaea</taxon>
        <taxon>Methanobacteriati</taxon>
        <taxon>Methanobacteriota</taxon>
        <taxon>Stenosarchaea group</taxon>
        <taxon>Halobacteria</taxon>
        <taxon>Halobacteriales</taxon>
        <taxon>Haloarculaceae</taxon>
        <taxon>Halosimplex</taxon>
    </lineage>
</organism>
<accession>A0A7D5T9P0</accession>
<dbReference type="AlphaFoldDB" id="A0A7D5T9P0"/>
<dbReference type="Proteomes" id="UP000509346">
    <property type="component" value="Chromosome"/>
</dbReference>
<evidence type="ECO:0000313" key="1">
    <source>
        <dbReference type="EMBL" id="QLH82110.1"/>
    </source>
</evidence>
<dbReference type="GeneID" id="56083138"/>
<dbReference type="RefSeq" id="WP_179922578.1">
    <property type="nucleotide sequence ID" value="NZ_CP058909.1"/>
</dbReference>